<keyword evidence="1" id="KW-1133">Transmembrane helix</keyword>
<evidence type="ECO:0000313" key="2">
    <source>
        <dbReference type="EMBL" id="KXZ22944.1"/>
    </source>
</evidence>
<dbReference type="AlphaFoldDB" id="A0A150FCB6"/>
<reference evidence="3" key="1">
    <citation type="submission" date="2016-02" db="EMBL/GenBank/DDBJ databases">
        <authorList>
            <person name="Dunlap C."/>
        </authorList>
    </citation>
    <scope>NUCLEOTIDE SEQUENCE [LARGE SCALE GENOMIC DNA]</scope>
    <source>
        <strain evidence="3">NRRL B-41092</strain>
    </source>
</reference>
<feature type="transmembrane region" description="Helical" evidence="1">
    <location>
        <begin position="150"/>
        <end position="168"/>
    </location>
</feature>
<dbReference type="RefSeq" id="WP_061520119.1">
    <property type="nucleotide sequence ID" value="NZ_JAJJBV010000016.1"/>
</dbReference>
<feature type="transmembrane region" description="Helical" evidence="1">
    <location>
        <begin position="175"/>
        <end position="195"/>
    </location>
</feature>
<evidence type="ECO:0008006" key="4">
    <source>
        <dbReference type="Google" id="ProtNLM"/>
    </source>
</evidence>
<keyword evidence="1" id="KW-0472">Membrane</keyword>
<sequence length="255" mass="28645">MFKLVWNEHMKLFNRKVALVSLILLAALQFLMALSIKRLVISAGTDENFIGYMAYAPGLNILLEALTIVIAATIISSEFDKKTIKFLLIRPVKRERIFVSKLITVFLVSLYLYLAYYIFSMLFGIAFFGMSVTSESGTLLVNTLKVIGTNWVEAFAMGCFGLLCSSLFRNSATSVILSFIVLYGAKSLVTIMSVFQNKWGSFLLFANTDLTQYMSGAKPMFTGMTPLFSVGIIIIHIVFFLAVAWWSFCKRDVRV</sequence>
<evidence type="ECO:0000256" key="1">
    <source>
        <dbReference type="SAM" id="Phobius"/>
    </source>
</evidence>
<dbReference type="PANTHER" id="PTHR37305">
    <property type="entry name" value="INTEGRAL MEMBRANE PROTEIN-RELATED"/>
    <property type="match status" value="1"/>
</dbReference>
<keyword evidence="3" id="KW-1185">Reference proteome</keyword>
<organism evidence="2 3">
    <name type="scientific">Bacillus nakamurai</name>
    <dbReference type="NCBI Taxonomy" id="1793963"/>
    <lineage>
        <taxon>Bacteria</taxon>
        <taxon>Bacillati</taxon>
        <taxon>Bacillota</taxon>
        <taxon>Bacilli</taxon>
        <taxon>Bacillales</taxon>
        <taxon>Bacillaceae</taxon>
        <taxon>Bacillus</taxon>
    </lineage>
</organism>
<dbReference type="PANTHER" id="PTHR37305:SF1">
    <property type="entry name" value="MEMBRANE PROTEIN"/>
    <property type="match status" value="1"/>
</dbReference>
<keyword evidence="1" id="KW-0812">Transmembrane</keyword>
<gene>
    <name evidence="2" type="ORF">AXI58_06990</name>
</gene>
<evidence type="ECO:0000313" key="3">
    <source>
        <dbReference type="Proteomes" id="UP000075430"/>
    </source>
</evidence>
<proteinExistence type="predicted"/>
<protein>
    <recommendedName>
        <fullName evidence="4">ABC transporter permease</fullName>
    </recommendedName>
</protein>
<dbReference type="STRING" id="1793963.AXI58_06990"/>
<feature type="transmembrane region" description="Helical" evidence="1">
    <location>
        <begin position="97"/>
        <end position="130"/>
    </location>
</feature>
<name>A0A150FCB6_9BACI</name>
<feature type="transmembrane region" description="Helical" evidence="1">
    <location>
        <begin position="227"/>
        <end position="248"/>
    </location>
</feature>
<comment type="caution">
    <text evidence="2">The sequence shown here is derived from an EMBL/GenBank/DDBJ whole genome shotgun (WGS) entry which is preliminary data.</text>
</comment>
<dbReference type="OrthoDB" id="8613028at2"/>
<feature type="transmembrane region" description="Helical" evidence="1">
    <location>
        <begin position="49"/>
        <end position="76"/>
    </location>
</feature>
<dbReference type="Proteomes" id="UP000075430">
    <property type="component" value="Unassembled WGS sequence"/>
</dbReference>
<dbReference type="Pfam" id="PF12730">
    <property type="entry name" value="ABC2_membrane_4"/>
    <property type="match status" value="1"/>
</dbReference>
<accession>A0A150FCB6</accession>
<dbReference type="EMBL" id="LSBA01000003">
    <property type="protein sequence ID" value="KXZ22944.1"/>
    <property type="molecule type" value="Genomic_DNA"/>
</dbReference>